<dbReference type="EMBL" id="QKWP01000476">
    <property type="protein sequence ID" value="RIB19404.1"/>
    <property type="molecule type" value="Genomic_DNA"/>
</dbReference>
<keyword evidence="1" id="KW-0175">Coiled coil</keyword>
<dbReference type="Proteomes" id="UP000266673">
    <property type="component" value="Unassembled WGS sequence"/>
</dbReference>
<evidence type="ECO:0000313" key="2">
    <source>
        <dbReference type="EMBL" id="RIB19404.1"/>
    </source>
</evidence>
<proteinExistence type="predicted"/>
<protein>
    <submittedName>
        <fullName evidence="2">Uncharacterized protein</fullName>
    </submittedName>
</protein>
<keyword evidence="3" id="KW-1185">Reference proteome</keyword>
<organism evidence="2 3">
    <name type="scientific">Gigaspora rosea</name>
    <dbReference type="NCBI Taxonomy" id="44941"/>
    <lineage>
        <taxon>Eukaryota</taxon>
        <taxon>Fungi</taxon>
        <taxon>Fungi incertae sedis</taxon>
        <taxon>Mucoromycota</taxon>
        <taxon>Glomeromycotina</taxon>
        <taxon>Glomeromycetes</taxon>
        <taxon>Diversisporales</taxon>
        <taxon>Gigasporaceae</taxon>
        <taxon>Gigaspora</taxon>
    </lineage>
</organism>
<gene>
    <name evidence="2" type="ORF">C2G38_2181937</name>
</gene>
<evidence type="ECO:0000256" key="1">
    <source>
        <dbReference type="SAM" id="Coils"/>
    </source>
</evidence>
<evidence type="ECO:0000313" key="3">
    <source>
        <dbReference type="Proteomes" id="UP000266673"/>
    </source>
</evidence>
<sequence>MAHNYRTTRSQRRNNSNVLFGVIDTLQGENRREVRRLRKRIAKLEEELEERRIRVAEVVTKNW</sequence>
<name>A0A397VA82_9GLOM</name>
<feature type="coiled-coil region" evidence="1">
    <location>
        <begin position="27"/>
        <end position="61"/>
    </location>
</feature>
<comment type="caution">
    <text evidence="2">The sequence shown here is derived from an EMBL/GenBank/DDBJ whole genome shotgun (WGS) entry which is preliminary data.</text>
</comment>
<reference evidence="2 3" key="1">
    <citation type="submission" date="2018-06" db="EMBL/GenBank/DDBJ databases">
        <title>Comparative genomics reveals the genomic features of Rhizophagus irregularis, R. cerebriforme, R. diaphanum and Gigaspora rosea, and their symbiotic lifestyle signature.</title>
        <authorList>
            <person name="Morin E."/>
            <person name="San Clemente H."/>
            <person name="Chen E.C.H."/>
            <person name="De La Providencia I."/>
            <person name="Hainaut M."/>
            <person name="Kuo A."/>
            <person name="Kohler A."/>
            <person name="Murat C."/>
            <person name="Tang N."/>
            <person name="Roy S."/>
            <person name="Loubradou J."/>
            <person name="Henrissat B."/>
            <person name="Grigoriev I.V."/>
            <person name="Corradi N."/>
            <person name="Roux C."/>
            <person name="Martin F.M."/>
        </authorList>
    </citation>
    <scope>NUCLEOTIDE SEQUENCE [LARGE SCALE GENOMIC DNA]</scope>
    <source>
        <strain evidence="2 3">DAOM 194757</strain>
    </source>
</reference>
<accession>A0A397VA82</accession>
<dbReference type="AlphaFoldDB" id="A0A397VA82"/>